<dbReference type="EMBL" id="FNYR01000003">
    <property type="protein sequence ID" value="SEI59468.1"/>
    <property type="molecule type" value="Genomic_DNA"/>
</dbReference>
<dbReference type="SUPFAM" id="SSF52540">
    <property type="entry name" value="P-loop containing nucleoside triphosphate hydrolases"/>
    <property type="match status" value="1"/>
</dbReference>
<dbReference type="InterPro" id="IPR038726">
    <property type="entry name" value="PDDEXK_AddAB-type"/>
</dbReference>
<feature type="region of interest" description="Disordered" evidence="15">
    <location>
        <begin position="1057"/>
        <end position="1084"/>
    </location>
</feature>
<dbReference type="Gene3D" id="1.10.486.10">
    <property type="entry name" value="PCRA, domain 4"/>
    <property type="match status" value="1"/>
</dbReference>
<comment type="catalytic activity">
    <reaction evidence="13">
        <text>ATP + H2O = ADP + phosphate + H(+)</text>
        <dbReference type="Rhea" id="RHEA:13065"/>
        <dbReference type="ChEBI" id="CHEBI:15377"/>
        <dbReference type="ChEBI" id="CHEBI:15378"/>
        <dbReference type="ChEBI" id="CHEBI:30616"/>
        <dbReference type="ChEBI" id="CHEBI:43474"/>
        <dbReference type="ChEBI" id="CHEBI:456216"/>
        <dbReference type="EC" id="5.6.2.4"/>
    </reaction>
</comment>
<evidence type="ECO:0000256" key="9">
    <source>
        <dbReference type="ARBA" id="ARBA00023204"/>
    </source>
</evidence>
<protein>
    <recommendedName>
        <fullName evidence="12">DNA 3'-5' helicase</fullName>
        <ecNumber evidence="12">5.6.2.4</ecNumber>
    </recommendedName>
</protein>
<dbReference type="InterPro" id="IPR014016">
    <property type="entry name" value="UvrD-like_ATP-bd"/>
</dbReference>
<keyword evidence="19" id="KW-1185">Reference proteome</keyword>
<name>A0A1H6RUB9_9EURY</name>
<keyword evidence="3" id="KW-0227">DNA damage</keyword>
<keyword evidence="10" id="KW-0413">Isomerase</keyword>
<dbReference type="GO" id="GO:0000725">
    <property type="term" value="P:recombinational repair"/>
    <property type="evidence" value="ECO:0007669"/>
    <property type="project" value="TreeGrafter"/>
</dbReference>
<keyword evidence="8" id="KW-0238">DNA-binding</keyword>
<evidence type="ECO:0000259" key="16">
    <source>
        <dbReference type="PROSITE" id="PS51198"/>
    </source>
</evidence>
<keyword evidence="6" id="KW-0269">Exonuclease</keyword>
<feature type="binding site" evidence="14">
    <location>
        <begin position="53"/>
        <end position="60"/>
    </location>
    <ligand>
        <name>ATP</name>
        <dbReference type="ChEBI" id="CHEBI:30616"/>
    </ligand>
</feature>
<keyword evidence="9" id="KW-0234">DNA repair</keyword>
<dbReference type="GO" id="GO:0005524">
    <property type="term" value="F:ATP binding"/>
    <property type="evidence" value="ECO:0007669"/>
    <property type="project" value="UniProtKB-UniRule"/>
</dbReference>
<dbReference type="PROSITE" id="PS51217">
    <property type="entry name" value="UVRD_HELICASE_CTER"/>
    <property type="match status" value="1"/>
</dbReference>
<dbReference type="Pfam" id="PF00580">
    <property type="entry name" value="UvrD-helicase"/>
    <property type="match status" value="1"/>
</dbReference>
<dbReference type="GO" id="GO:0004527">
    <property type="term" value="F:exonuclease activity"/>
    <property type="evidence" value="ECO:0007669"/>
    <property type="project" value="UniProtKB-KW"/>
</dbReference>
<evidence type="ECO:0000256" key="15">
    <source>
        <dbReference type="SAM" id="MobiDB-lite"/>
    </source>
</evidence>
<dbReference type="GO" id="GO:0043138">
    <property type="term" value="F:3'-5' DNA helicase activity"/>
    <property type="evidence" value="ECO:0007669"/>
    <property type="project" value="UniProtKB-EC"/>
</dbReference>
<evidence type="ECO:0000256" key="8">
    <source>
        <dbReference type="ARBA" id="ARBA00023125"/>
    </source>
</evidence>
<evidence type="ECO:0000259" key="17">
    <source>
        <dbReference type="PROSITE" id="PS51217"/>
    </source>
</evidence>
<sequence>MSQDTRSTAGESSDIDLQLSLEDGEGPPHPPVDDQRAVLASYFEGTGRVVVDASAGTGKTTTLVVTLAETIVRTASETDNPLSDILVTTFGRDATAELKTRLKGLLRHHVDNGGGLPQDVFRWIETESNIQTLDALFADLLREIAIEATVPPDFNVDDRLELQRLREEIFADLRREYRSEFRTLEEAYPAEEWRTYPPDTVEEMLASAQQNCREFGISTAEAAESLRESLIVGYGGDGGHWLGETDTETRPNSVPPETVDDITAILRAVVSEDAELSVDSEADAQQLLAHVRATYFETEAAIDAFATLLTAYERAYDSRTRRAGQFTFTDVAHLLNSYLDDCEPTAPFRQTLGQRFDHVFVDEFQDTSTVQCAVLRRLVEPEDESGGTDEDGSNLFLIGDSKQAIYEWRSADPALFAEIIETTQAVAPDPATIPHLNVSGVRYHALTTVFRHHPDIAAAANHVFQRLLGDEGRGAVDGSGPSYVPVDPYGSPWEANTETAETTESDNNDDDSHIHVLNVGATSEDLSEYIAAADWAAAESTRVAETIAAITDPDTEEPPVTIQTAGGEEDTDDEPSRQPTPGDITLLFRSTRQMERYATVLREEYDIAAEAVATGDLFEQPEIQLLIDLLSWIARPYDIDLRRLLRSPLVALSDETIRTVVATDSELETLVDAWPESLPADDRQRLAGLVSLREDLNWVRETSKTALIHRLLQHSGLDAVLLSDSDGLRRYGNVWLLTELVDDWEVDELLSYREFRSRLRALRGGTDSSDPQFSVADRDSERGDAVTLTTVHQAKGQEYPIVFLCDLPKPSNYPRLQHDRLVMSRRDGFGLRPRPGTPPSPEGVEFPTPDSDRSRPVWFNDDLDTDYPDATGPIWLSDARTETGAFRYPNPLNSHLKAHEAEFWRLAYVAFTRAEDHVFLGVGDLDTNSDYYDQAQWTTWLAAFNETLAPDAGWDSITDRDPADRTISQDLSWRVDADQEISETVSIGVDEIPPQSPKPTPELDLLDELGRLPGSGDEIDTQTYRPRTVSASSLATLASCPRAFQYRHVQAIEAVRQPSRSGRLDQPVASTASTQPPGSLAPNEWGDIVHRAIELRLSDPERAGQYIRDQPEAVESQLRTVLTAVESSTLFEQCQSTAGEWVTEYDLSDLVSTEGRELRLTGTVDLLYRSEGAWHLVDWKTGQRPADPADSAHSQQLSVYAWLLERQFGITVETATLGYIDPAAEPVLTPVAVTDNLDTEWVDRTVVDASDALPIPSADGLETRPDPETCGSCPYAASVGGPCTDDYHATDADSE</sequence>
<dbReference type="InterPro" id="IPR014017">
    <property type="entry name" value="DNA_helicase_UvrD-like_C"/>
</dbReference>
<dbReference type="Gene3D" id="3.90.320.10">
    <property type="match status" value="1"/>
</dbReference>
<keyword evidence="5 14" id="KW-0347">Helicase</keyword>
<feature type="domain" description="UvrD-like helicase ATP-binding" evidence="16">
    <location>
        <begin position="32"/>
        <end position="453"/>
    </location>
</feature>
<evidence type="ECO:0000256" key="7">
    <source>
        <dbReference type="ARBA" id="ARBA00022840"/>
    </source>
</evidence>
<evidence type="ECO:0000256" key="2">
    <source>
        <dbReference type="ARBA" id="ARBA00022741"/>
    </source>
</evidence>
<accession>A0A1H6RUB9</accession>
<feature type="region of interest" description="Disordered" evidence="15">
    <location>
        <begin position="1"/>
        <end position="34"/>
    </location>
</feature>
<organism evidence="18 19">
    <name type="scientific">Halohasta litchfieldiae</name>
    <dbReference type="NCBI Taxonomy" id="1073996"/>
    <lineage>
        <taxon>Archaea</taxon>
        <taxon>Methanobacteriati</taxon>
        <taxon>Methanobacteriota</taxon>
        <taxon>Stenosarchaea group</taxon>
        <taxon>Halobacteria</taxon>
        <taxon>Halobacteriales</taxon>
        <taxon>Haloferacaceae</taxon>
        <taxon>Halohasta</taxon>
    </lineage>
</organism>
<dbReference type="Gene3D" id="3.40.50.300">
    <property type="entry name" value="P-loop containing nucleotide triphosphate hydrolases"/>
    <property type="match status" value="4"/>
</dbReference>
<dbReference type="Pfam" id="PF12705">
    <property type="entry name" value="PDDEXK_1"/>
    <property type="match status" value="1"/>
</dbReference>
<evidence type="ECO:0000256" key="3">
    <source>
        <dbReference type="ARBA" id="ARBA00022763"/>
    </source>
</evidence>
<feature type="compositionally biased region" description="Polar residues" evidence="15">
    <location>
        <begin position="1068"/>
        <end position="1077"/>
    </location>
</feature>
<dbReference type="SUPFAM" id="SSF52980">
    <property type="entry name" value="Restriction endonuclease-like"/>
    <property type="match status" value="1"/>
</dbReference>
<dbReference type="InterPro" id="IPR011335">
    <property type="entry name" value="Restrct_endonuc-II-like"/>
</dbReference>
<evidence type="ECO:0000256" key="14">
    <source>
        <dbReference type="PROSITE-ProRule" id="PRU00560"/>
    </source>
</evidence>
<evidence type="ECO:0000256" key="10">
    <source>
        <dbReference type="ARBA" id="ARBA00023235"/>
    </source>
</evidence>
<comment type="catalytic activity">
    <reaction evidence="11">
        <text>Couples ATP hydrolysis with the unwinding of duplex DNA by translocating in the 3'-5' direction.</text>
        <dbReference type="EC" id="5.6.2.4"/>
    </reaction>
</comment>
<evidence type="ECO:0000313" key="18">
    <source>
        <dbReference type="EMBL" id="SEI59468.1"/>
    </source>
</evidence>
<feature type="region of interest" description="Disordered" evidence="15">
    <location>
        <begin position="551"/>
        <end position="581"/>
    </location>
</feature>
<evidence type="ECO:0000313" key="19">
    <source>
        <dbReference type="Proteomes" id="UP000198888"/>
    </source>
</evidence>
<evidence type="ECO:0000256" key="12">
    <source>
        <dbReference type="ARBA" id="ARBA00034808"/>
    </source>
</evidence>
<dbReference type="GO" id="GO:0003677">
    <property type="term" value="F:DNA binding"/>
    <property type="evidence" value="ECO:0007669"/>
    <property type="project" value="UniProtKB-KW"/>
</dbReference>
<keyword evidence="4 14" id="KW-0378">Hydrolase</keyword>
<feature type="domain" description="UvrD-like helicase C-terminal" evidence="17">
    <location>
        <begin position="495"/>
        <end position="796"/>
    </location>
</feature>
<dbReference type="RefSeq" id="WP_089671103.1">
    <property type="nucleotide sequence ID" value="NZ_CP024845.1"/>
</dbReference>
<evidence type="ECO:0000256" key="13">
    <source>
        <dbReference type="ARBA" id="ARBA00048988"/>
    </source>
</evidence>
<feature type="compositionally biased region" description="Polar residues" evidence="15">
    <location>
        <begin position="1"/>
        <end position="11"/>
    </location>
</feature>
<keyword evidence="1" id="KW-0540">Nuclease</keyword>
<dbReference type="KEGG" id="hae:halTADL_2593"/>
<feature type="region of interest" description="Disordered" evidence="15">
    <location>
        <begin position="830"/>
        <end position="855"/>
    </location>
</feature>
<reference evidence="18 19" key="1">
    <citation type="submission" date="2016-10" db="EMBL/GenBank/DDBJ databases">
        <authorList>
            <person name="de Groot N.N."/>
        </authorList>
    </citation>
    <scope>NUCLEOTIDE SEQUENCE [LARGE SCALE GENOMIC DNA]</scope>
    <source>
        <strain evidence="18 19">DSM 22187</strain>
    </source>
</reference>
<dbReference type="STRING" id="1073996.SAMN05444271_103115"/>
<dbReference type="EC" id="5.6.2.4" evidence="12"/>
<dbReference type="PROSITE" id="PS51198">
    <property type="entry name" value="UVRD_HELICASE_ATP_BIND"/>
    <property type="match status" value="1"/>
</dbReference>
<keyword evidence="2 14" id="KW-0547">Nucleotide-binding</keyword>
<evidence type="ECO:0000256" key="11">
    <source>
        <dbReference type="ARBA" id="ARBA00034617"/>
    </source>
</evidence>
<gene>
    <name evidence="18" type="ORF">SAMN05444271_103115</name>
</gene>
<dbReference type="PANTHER" id="PTHR11070:SF2">
    <property type="entry name" value="ATP-DEPENDENT DNA HELICASE SRS2"/>
    <property type="match status" value="1"/>
</dbReference>
<keyword evidence="7 14" id="KW-0067">ATP-binding</keyword>
<evidence type="ECO:0000256" key="1">
    <source>
        <dbReference type="ARBA" id="ARBA00022722"/>
    </source>
</evidence>
<accession>A0A2H4Q4M7</accession>
<proteinExistence type="predicted"/>
<evidence type="ECO:0000256" key="6">
    <source>
        <dbReference type="ARBA" id="ARBA00022839"/>
    </source>
</evidence>
<dbReference type="InterPro" id="IPR000212">
    <property type="entry name" value="DNA_helicase_UvrD/REP"/>
</dbReference>
<dbReference type="GeneID" id="35003365"/>
<dbReference type="Pfam" id="PF13361">
    <property type="entry name" value="UvrD_C"/>
    <property type="match status" value="1"/>
</dbReference>
<dbReference type="OrthoDB" id="203178at2157"/>
<dbReference type="InterPro" id="IPR011604">
    <property type="entry name" value="PDDEXK-like_dom_sf"/>
</dbReference>
<dbReference type="PANTHER" id="PTHR11070">
    <property type="entry name" value="UVRD / RECB / PCRA DNA HELICASE FAMILY MEMBER"/>
    <property type="match status" value="1"/>
</dbReference>
<feature type="region of interest" description="Disordered" evidence="15">
    <location>
        <begin position="489"/>
        <end position="511"/>
    </location>
</feature>
<evidence type="ECO:0000256" key="4">
    <source>
        <dbReference type="ARBA" id="ARBA00022801"/>
    </source>
</evidence>
<dbReference type="InterPro" id="IPR027417">
    <property type="entry name" value="P-loop_NTPase"/>
</dbReference>
<evidence type="ECO:0000256" key="5">
    <source>
        <dbReference type="ARBA" id="ARBA00022806"/>
    </source>
</evidence>
<dbReference type="Proteomes" id="UP000198888">
    <property type="component" value="Unassembled WGS sequence"/>
</dbReference>